<dbReference type="RefSeq" id="WP_389361626.1">
    <property type="nucleotide sequence ID" value="NZ_JBIACK010000006.1"/>
</dbReference>
<dbReference type="Pfam" id="PF03646">
    <property type="entry name" value="FlaG"/>
    <property type="match status" value="1"/>
</dbReference>
<keyword evidence="2" id="KW-0966">Cell projection</keyword>
<feature type="compositionally biased region" description="Basic and acidic residues" evidence="1">
    <location>
        <begin position="34"/>
        <end position="49"/>
    </location>
</feature>
<evidence type="ECO:0000256" key="1">
    <source>
        <dbReference type="SAM" id="MobiDB-lite"/>
    </source>
</evidence>
<dbReference type="InterPro" id="IPR035924">
    <property type="entry name" value="FlaG-like_sf"/>
</dbReference>
<dbReference type="NCBIfam" id="NF005834">
    <property type="entry name" value="PRK07738.1"/>
    <property type="match status" value="1"/>
</dbReference>
<keyword evidence="3" id="KW-1185">Reference proteome</keyword>
<protein>
    <submittedName>
        <fullName evidence="2">Flagellar protein FlaG</fullName>
    </submittedName>
</protein>
<keyword evidence="2" id="KW-0282">Flagellum</keyword>
<dbReference type="PANTHER" id="PTHR37166">
    <property type="entry name" value="PROTEIN FLAG"/>
    <property type="match status" value="1"/>
</dbReference>
<keyword evidence="2" id="KW-0969">Cilium</keyword>
<reference evidence="2 3" key="1">
    <citation type="submission" date="2024-08" db="EMBL/GenBank/DDBJ databases">
        <title>Two novel Cytobacillus novel species.</title>
        <authorList>
            <person name="Liu G."/>
        </authorList>
    </citation>
    <scope>NUCLEOTIDE SEQUENCE [LARGE SCALE GENOMIC DNA]</scope>
    <source>
        <strain evidence="2 3">FJAT-54145</strain>
    </source>
</reference>
<dbReference type="EMBL" id="JBIACK010000006">
    <property type="protein sequence ID" value="MFE8701657.1"/>
    <property type="molecule type" value="Genomic_DNA"/>
</dbReference>
<dbReference type="Gene3D" id="3.30.160.170">
    <property type="entry name" value="FlaG-like"/>
    <property type="match status" value="1"/>
</dbReference>
<dbReference type="Proteomes" id="UP001601059">
    <property type="component" value="Unassembled WGS sequence"/>
</dbReference>
<dbReference type="InterPro" id="IPR005186">
    <property type="entry name" value="FlaG"/>
</dbReference>
<comment type="caution">
    <text evidence="2">The sequence shown here is derived from an EMBL/GenBank/DDBJ whole genome shotgun (WGS) entry which is preliminary data.</text>
</comment>
<dbReference type="SUPFAM" id="SSF160214">
    <property type="entry name" value="FlaG-like"/>
    <property type="match status" value="1"/>
</dbReference>
<evidence type="ECO:0000313" key="3">
    <source>
        <dbReference type="Proteomes" id="UP001601059"/>
    </source>
</evidence>
<dbReference type="PANTHER" id="PTHR37166:SF1">
    <property type="entry name" value="PROTEIN FLAG"/>
    <property type="match status" value="1"/>
</dbReference>
<gene>
    <name evidence="2" type="primary">flaG</name>
    <name evidence="2" type="ORF">ACFYKX_13720</name>
</gene>
<sequence>MIDRVQSAPIYSSQPRTVNHEGKIPLEPLSLVQDSRDTTENKNPQPKEKVEEIVSSLNKFLQPTHTSLKFEFHEKLKEYYVAVVDDQTKEIVKEIPARKLLDFYAAMTEHIGLLVDKKI</sequence>
<evidence type="ECO:0000313" key="2">
    <source>
        <dbReference type="EMBL" id="MFE8701657.1"/>
    </source>
</evidence>
<name>A0ABW6KG38_9BACI</name>
<accession>A0ABW6KG38</accession>
<organism evidence="2 3">
    <name type="scientific">Cytobacillus spartinae</name>
    <dbReference type="NCBI Taxonomy" id="3299023"/>
    <lineage>
        <taxon>Bacteria</taxon>
        <taxon>Bacillati</taxon>
        <taxon>Bacillota</taxon>
        <taxon>Bacilli</taxon>
        <taxon>Bacillales</taxon>
        <taxon>Bacillaceae</taxon>
        <taxon>Cytobacillus</taxon>
    </lineage>
</organism>
<feature type="region of interest" description="Disordered" evidence="1">
    <location>
        <begin position="1"/>
        <end position="49"/>
    </location>
</feature>
<proteinExistence type="predicted"/>